<dbReference type="SUPFAM" id="SSF55729">
    <property type="entry name" value="Acyl-CoA N-acyltransferases (Nat)"/>
    <property type="match status" value="1"/>
</dbReference>
<evidence type="ECO:0000313" key="3">
    <source>
        <dbReference type="Proteomes" id="UP000471381"/>
    </source>
</evidence>
<keyword evidence="3" id="KW-1185">Reference proteome</keyword>
<feature type="domain" description="N-acetyltransferase" evidence="1">
    <location>
        <begin position="3"/>
        <end position="141"/>
    </location>
</feature>
<dbReference type="CDD" id="cd04301">
    <property type="entry name" value="NAT_SF"/>
    <property type="match status" value="1"/>
</dbReference>
<sequence>MAFTVKSVDWENGKPIIQSLRKSVFVVEWRIPQASEFDDQDSTATHVLILDRDDEAVATARLTRGGELGRIAVKRSHRTLSIYKTLFAALLKTAKQQSFPTLNVVCNLDSVAYHRSIGFKPAGRVFMDAGVPRQRLKCKAKQFPLPDVTQLH</sequence>
<dbReference type="GO" id="GO:0016747">
    <property type="term" value="F:acyltransferase activity, transferring groups other than amino-acyl groups"/>
    <property type="evidence" value="ECO:0007669"/>
    <property type="project" value="InterPro"/>
</dbReference>
<name>A0A6N9TH28_9ALTE</name>
<protein>
    <submittedName>
        <fullName evidence="2">GNAT family N-acetyltransferase</fullName>
    </submittedName>
</protein>
<comment type="caution">
    <text evidence="2">The sequence shown here is derived from an EMBL/GenBank/DDBJ whole genome shotgun (WGS) entry which is preliminary data.</text>
</comment>
<dbReference type="InterPro" id="IPR016181">
    <property type="entry name" value="Acyl_CoA_acyltransferase"/>
</dbReference>
<organism evidence="2 3">
    <name type="scientific">Alteromonas genovensis</name>
    <dbReference type="NCBI Taxonomy" id="471225"/>
    <lineage>
        <taxon>Bacteria</taxon>
        <taxon>Pseudomonadati</taxon>
        <taxon>Pseudomonadota</taxon>
        <taxon>Gammaproteobacteria</taxon>
        <taxon>Alteromonadales</taxon>
        <taxon>Alteromonadaceae</taxon>
        <taxon>Alteromonas/Salinimonas group</taxon>
        <taxon>Alteromonas</taxon>
    </lineage>
</organism>
<gene>
    <name evidence="2" type="ORF">GTQ48_13135</name>
</gene>
<dbReference type="Gene3D" id="3.40.630.30">
    <property type="match status" value="1"/>
</dbReference>
<proteinExistence type="predicted"/>
<reference evidence="2 3" key="1">
    <citation type="submission" date="2020-01" db="EMBL/GenBank/DDBJ databases">
        <title>Genomes of bacteria type strains.</title>
        <authorList>
            <person name="Chen J."/>
            <person name="Zhu S."/>
            <person name="Yang J."/>
        </authorList>
    </citation>
    <scope>NUCLEOTIDE SEQUENCE [LARGE SCALE GENOMIC DNA]</scope>
    <source>
        <strain evidence="2 3">LMG 24078</strain>
    </source>
</reference>
<dbReference type="AlphaFoldDB" id="A0A6N9TH28"/>
<dbReference type="PROSITE" id="PS51186">
    <property type="entry name" value="GNAT"/>
    <property type="match status" value="1"/>
</dbReference>
<dbReference type="EMBL" id="JAAAWO010000010">
    <property type="protein sequence ID" value="NDW16460.1"/>
    <property type="molecule type" value="Genomic_DNA"/>
</dbReference>
<dbReference type="Proteomes" id="UP000471381">
    <property type="component" value="Unassembled WGS sequence"/>
</dbReference>
<evidence type="ECO:0000259" key="1">
    <source>
        <dbReference type="PROSITE" id="PS51186"/>
    </source>
</evidence>
<dbReference type="InterPro" id="IPR000182">
    <property type="entry name" value="GNAT_dom"/>
</dbReference>
<keyword evidence="2" id="KW-0808">Transferase</keyword>
<evidence type="ECO:0000313" key="2">
    <source>
        <dbReference type="EMBL" id="NDW16460.1"/>
    </source>
</evidence>
<dbReference type="RefSeq" id="WP_163107084.1">
    <property type="nucleotide sequence ID" value="NZ_JAAAWO010000010.1"/>
</dbReference>
<dbReference type="Pfam" id="PF13673">
    <property type="entry name" value="Acetyltransf_10"/>
    <property type="match status" value="1"/>
</dbReference>
<accession>A0A6N9TH28</accession>